<evidence type="ECO:0000313" key="5">
    <source>
        <dbReference type="Proteomes" id="UP000072904"/>
    </source>
</evidence>
<keyword evidence="1" id="KW-0472">Membrane</keyword>
<reference evidence="4 5" key="1">
    <citation type="journal article" date="2014" name="BMC Biol.">
        <title>A comprehensive evaluation of rodent malaria parasite genomes and gene expression.</title>
        <authorList>
            <person name="Otto T.D."/>
            <person name="Bohme U."/>
            <person name="Jackson A.P."/>
            <person name="Hunt M."/>
            <person name="Franke-Fayard B."/>
            <person name="Hoeijmakers W.A."/>
            <person name="Religa A.A."/>
            <person name="Robertson L."/>
            <person name="Sanders M."/>
            <person name="Ogun S.A."/>
            <person name="Cunningham D."/>
            <person name="Erhart A."/>
            <person name="Billker O."/>
            <person name="Khan S.M."/>
            <person name="Stunnenberg H.G."/>
            <person name="Langhorne J."/>
            <person name="Holder A.A."/>
            <person name="Waters A.P."/>
            <person name="Newbold C.I."/>
            <person name="Pain A."/>
            <person name="Berriman M."/>
            <person name="Janse C.J."/>
        </authorList>
    </citation>
    <scope>NUCLEOTIDE SEQUENCE [LARGE SCALE GENOMIC DNA]</scope>
    <source>
        <strain evidence="3 4">17X</strain>
        <strain evidence="2 5">YM</strain>
    </source>
</reference>
<dbReference type="VEuPathDB" id="PlasmoDB:PY06766"/>
<dbReference type="EMBL" id="LK934640">
    <property type="protein sequence ID" value="CDU19297.1"/>
    <property type="molecule type" value="Genomic_DNA"/>
</dbReference>
<dbReference type="AlphaFoldDB" id="A0A077Y844"/>
<keyword evidence="1" id="KW-0812">Transmembrane</keyword>
<dbReference type="OrthoDB" id="372682at2759"/>
<feature type="transmembrane region" description="Helical" evidence="1">
    <location>
        <begin position="69"/>
        <end position="96"/>
    </location>
</feature>
<dbReference type="EMBL" id="LM993666">
    <property type="protein sequence ID" value="VTZ79932.1"/>
    <property type="molecule type" value="Genomic_DNA"/>
</dbReference>
<sequence>MGRLGKMSNCCCLPLGGGCILSTVIIFVRFLGLFAEKNTTARTINLVLYAVLCCFAILGILFKNFIIFYIVTGLIIIHIVDIIISFILILVAYISLSNNYNLTSIVILLVTLSTSMVIMFMLLNVFLSTANVLKEGGTGWENKNYKQIRAEKNAIISKEEKKIVDNQTEQNDYKA</sequence>
<evidence type="ECO:0000256" key="1">
    <source>
        <dbReference type="SAM" id="Phobius"/>
    </source>
</evidence>
<dbReference type="GeneID" id="3853930"/>
<protein>
    <submittedName>
        <fullName evidence="2">Uncharacterized protein</fullName>
    </submittedName>
</protein>
<evidence type="ECO:0000313" key="3">
    <source>
        <dbReference type="EMBL" id="VTZ79932.1"/>
    </source>
</evidence>
<dbReference type="Proteomes" id="UP000072904">
    <property type="component" value="Chromosome 12"/>
</dbReference>
<accession>A0A077Y844</accession>
<gene>
    <name evidence="3" type="ORF">PY17X_1213100</name>
    <name evidence="2" type="ORF">PYYM_1212500</name>
</gene>
<keyword evidence="1" id="KW-1133">Transmembrane helix</keyword>
<reference evidence="3" key="3">
    <citation type="submission" date="2014-05" db="EMBL/GenBank/DDBJ databases">
        <authorList>
            <person name="Aslett M.A."/>
            <person name="De Silva N."/>
        </authorList>
    </citation>
    <scope>NUCLEOTIDE SEQUENCE</scope>
    <source>
        <strain evidence="3">17X</strain>
    </source>
</reference>
<feature type="transmembrane region" description="Helical" evidence="1">
    <location>
        <begin position="12"/>
        <end position="32"/>
    </location>
</feature>
<dbReference type="Proteomes" id="UP000072874">
    <property type="component" value="Chromosome 12"/>
</dbReference>
<reference evidence="3" key="4">
    <citation type="submission" date="2019-05" db="EMBL/GenBank/DDBJ databases">
        <authorList>
            <consortium name="Pathogen Informatics"/>
        </authorList>
    </citation>
    <scope>NUCLEOTIDE SEQUENCE</scope>
    <source>
        <strain evidence="3">17X</strain>
    </source>
</reference>
<dbReference type="OMA" id="TGWEFKN"/>
<dbReference type="VEuPathDB" id="PlasmoDB:PY17X_1213100"/>
<dbReference type="VEuPathDB" id="PlasmoDB:PYYM_1212500"/>
<feature type="transmembrane region" description="Helical" evidence="1">
    <location>
        <begin position="102"/>
        <end position="127"/>
    </location>
</feature>
<evidence type="ECO:0000313" key="2">
    <source>
        <dbReference type="EMBL" id="CDU19297.1"/>
    </source>
</evidence>
<evidence type="ECO:0000313" key="4">
    <source>
        <dbReference type="Proteomes" id="UP000072874"/>
    </source>
</evidence>
<dbReference type="RefSeq" id="XP_727485.1">
    <property type="nucleotide sequence ID" value="XM_722392.1"/>
</dbReference>
<dbReference type="PROSITE" id="PS51257">
    <property type="entry name" value="PROKAR_LIPOPROTEIN"/>
    <property type="match status" value="1"/>
</dbReference>
<reference evidence="2" key="2">
    <citation type="submission" date="2014-05" db="EMBL/GenBank/DDBJ databases">
        <authorList>
            <person name="Aslett A.Martin."/>
            <person name="De Silva Nishadi"/>
        </authorList>
    </citation>
    <scope>NUCLEOTIDE SEQUENCE</scope>
    <source>
        <strain evidence="2">YM</strain>
    </source>
</reference>
<feature type="transmembrane region" description="Helical" evidence="1">
    <location>
        <begin position="44"/>
        <end position="62"/>
    </location>
</feature>
<name>A0A077Y844_PLAYE</name>
<dbReference type="KEGG" id="pyo:PY17X_1213100"/>
<proteinExistence type="predicted"/>
<organism evidence="2 5">
    <name type="scientific">Plasmodium yoelii</name>
    <dbReference type="NCBI Taxonomy" id="5861"/>
    <lineage>
        <taxon>Eukaryota</taxon>
        <taxon>Sar</taxon>
        <taxon>Alveolata</taxon>
        <taxon>Apicomplexa</taxon>
        <taxon>Aconoidasida</taxon>
        <taxon>Haemosporida</taxon>
        <taxon>Plasmodiidae</taxon>
        <taxon>Plasmodium</taxon>
        <taxon>Plasmodium (Vinckeia)</taxon>
    </lineage>
</organism>
<dbReference type="VEuPathDB" id="PlasmoDB:Py17XNL_001204998"/>